<dbReference type="InterPro" id="IPR021377">
    <property type="entry name" value="DUF3006"/>
</dbReference>
<gene>
    <name evidence="2" type="ordered locus">Nmlp_2645</name>
</gene>
<organism evidence="2 3">
    <name type="scientific">Natronomonas moolapensis (strain DSM 18674 / CECT 7526 / JCM 14361 / 8.8.11)</name>
    <dbReference type="NCBI Taxonomy" id="268739"/>
    <lineage>
        <taxon>Archaea</taxon>
        <taxon>Methanobacteriati</taxon>
        <taxon>Methanobacteriota</taxon>
        <taxon>Stenosarchaea group</taxon>
        <taxon>Halobacteria</taxon>
        <taxon>Halobacteriales</taxon>
        <taxon>Natronomonadaceae</taxon>
        <taxon>Natronomonas</taxon>
    </lineage>
</organism>
<dbReference type="OrthoDB" id="299121at2157"/>
<evidence type="ECO:0000313" key="2">
    <source>
        <dbReference type="EMBL" id="CCQ36802.1"/>
    </source>
</evidence>
<accession>M1XKZ6</accession>
<keyword evidence="3" id="KW-1185">Reference proteome</keyword>
<sequence length="92" mass="10351">MIPDSSYTAVIDEFEGSLARLKLADDSGDLYELVVETEALPEDGRETGAVLAVEVLDEALVEAAYDSEETKRRRESARERFDRLSKRPDEDE</sequence>
<reference evidence="2 3" key="1">
    <citation type="journal article" date="2013" name="Genome Announc.">
        <title>Genome of the haloarchaeon Natronomonas moolapensis, a neutrophilic member of a previously haloalkaliphilic genus.</title>
        <authorList>
            <person name="Dyall-Smith M.L."/>
            <person name="Pfeiffer F."/>
            <person name="Oberwinkler T."/>
            <person name="Klee K."/>
            <person name="Rampp M."/>
            <person name="Palm P."/>
            <person name="Gross K."/>
            <person name="Schuster S.C."/>
            <person name="Oesterhelt D."/>
        </authorList>
    </citation>
    <scope>NUCLEOTIDE SEQUENCE [LARGE SCALE GENOMIC DNA]</scope>
    <source>
        <strain evidence="3">DSM 18674 / JCM 14361 / 8.8.11</strain>
    </source>
</reference>
<dbReference type="Pfam" id="PF11213">
    <property type="entry name" value="DUF3006"/>
    <property type="match status" value="1"/>
</dbReference>
<dbReference type="KEGG" id="nmo:Nmlp_2645"/>
<dbReference type="EMBL" id="HF582854">
    <property type="protein sequence ID" value="CCQ36802.1"/>
    <property type="molecule type" value="Genomic_DNA"/>
</dbReference>
<dbReference type="GeneID" id="14651427"/>
<dbReference type="RefSeq" id="WP_015409572.1">
    <property type="nucleotide sequence ID" value="NC_020388.1"/>
</dbReference>
<evidence type="ECO:0000313" key="3">
    <source>
        <dbReference type="Proteomes" id="UP000011867"/>
    </source>
</evidence>
<evidence type="ECO:0000256" key="1">
    <source>
        <dbReference type="SAM" id="MobiDB-lite"/>
    </source>
</evidence>
<dbReference type="Proteomes" id="UP000011867">
    <property type="component" value="Chromosome"/>
</dbReference>
<dbReference type="eggNOG" id="arCOG06330">
    <property type="taxonomic scope" value="Archaea"/>
</dbReference>
<proteinExistence type="predicted"/>
<feature type="region of interest" description="Disordered" evidence="1">
    <location>
        <begin position="64"/>
        <end position="92"/>
    </location>
</feature>
<name>M1XKZ6_NATM8</name>
<dbReference type="AlphaFoldDB" id="M1XKZ6"/>
<protein>
    <submittedName>
        <fullName evidence="2">DUF3006 family protein</fullName>
    </submittedName>
</protein>
<dbReference type="HOGENOM" id="CLU_170810_0_0_2"/>
<feature type="compositionally biased region" description="Basic and acidic residues" evidence="1">
    <location>
        <begin position="68"/>
        <end position="92"/>
    </location>
</feature>